<dbReference type="PANTHER" id="PTHR12289">
    <property type="entry name" value="METAXIN RELATED"/>
    <property type="match status" value="1"/>
</dbReference>
<comment type="similarity">
    <text evidence="2">Belongs to the metaxin family.</text>
</comment>
<evidence type="ECO:0000259" key="10">
    <source>
        <dbReference type="Pfam" id="PF17171"/>
    </source>
</evidence>
<dbReference type="PANTHER" id="PTHR12289:SF41">
    <property type="entry name" value="FAILED AXON CONNECTIONS-RELATED"/>
    <property type="match status" value="1"/>
</dbReference>
<keyword evidence="7 8" id="KW-0472">Membrane</keyword>
<feature type="transmembrane region" description="Helical" evidence="8">
    <location>
        <begin position="213"/>
        <end position="234"/>
    </location>
</feature>
<feature type="domain" description="Mitochondrial outer membrane transport complex Sam37/metaxin N-terminal" evidence="9">
    <location>
        <begin position="44"/>
        <end position="94"/>
    </location>
</feature>
<dbReference type="InterPro" id="IPR050931">
    <property type="entry name" value="Mito_Protein_Transport_Metaxin"/>
</dbReference>
<dbReference type="Pfam" id="PF17171">
    <property type="entry name" value="GST_C_6"/>
    <property type="match status" value="1"/>
</dbReference>
<keyword evidence="3" id="KW-0813">Transport</keyword>
<dbReference type="Pfam" id="PF10568">
    <property type="entry name" value="Tom37"/>
    <property type="match status" value="1"/>
</dbReference>
<dbReference type="Proteomes" id="UP001162164">
    <property type="component" value="Unassembled WGS sequence"/>
</dbReference>
<keyword evidence="6" id="KW-0496">Mitochondrion</keyword>
<evidence type="ECO:0000313" key="11">
    <source>
        <dbReference type="EMBL" id="KAJ8978288.1"/>
    </source>
</evidence>
<comment type="caution">
    <text evidence="11">The sequence shown here is derived from an EMBL/GenBank/DDBJ whole genome shotgun (WGS) entry which is preliminary data.</text>
</comment>
<evidence type="ECO:0000256" key="1">
    <source>
        <dbReference type="ARBA" id="ARBA00004294"/>
    </source>
</evidence>
<protein>
    <recommendedName>
        <fullName evidence="13">Metaxin-1</fullName>
    </recommendedName>
</protein>
<keyword evidence="12" id="KW-1185">Reference proteome</keyword>
<evidence type="ECO:0000313" key="12">
    <source>
        <dbReference type="Proteomes" id="UP001162164"/>
    </source>
</evidence>
<organism evidence="11 12">
    <name type="scientific">Molorchus minor</name>
    <dbReference type="NCBI Taxonomy" id="1323400"/>
    <lineage>
        <taxon>Eukaryota</taxon>
        <taxon>Metazoa</taxon>
        <taxon>Ecdysozoa</taxon>
        <taxon>Arthropoda</taxon>
        <taxon>Hexapoda</taxon>
        <taxon>Insecta</taxon>
        <taxon>Pterygota</taxon>
        <taxon>Neoptera</taxon>
        <taxon>Endopterygota</taxon>
        <taxon>Coleoptera</taxon>
        <taxon>Polyphaga</taxon>
        <taxon>Cucujiformia</taxon>
        <taxon>Chrysomeloidea</taxon>
        <taxon>Cerambycidae</taxon>
        <taxon>Lamiinae</taxon>
        <taxon>Monochamini</taxon>
        <taxon>Molorchus</taxon>
    </lineage>
</organism>
<evidence type="ECO:0000256" key="2">
    <source>
        <dbReference type="ARBA" id="ARBA00009170"/>
    </source>
</evidence>
<keyword evidence="8" id="KW-1133">Transmembrane helix</keyword>
<proteinExistence type="inferred from homology"/>
<evidence type="ECO:0008006" key="13">
    <source>
        <dbReference type="Google" id="ProtNLM"/>
    </source>
</evidence>
<evidence type="ECO:0000256" key="5">
    <source>
        <dbReference type="ARBA" id="ARBA00022927"/>
    </source>
</evidence>
<dbReference type="EMBL" id="JAPWTJ010000456">
    <property type="protein sequence ID" value="KAJ8978288.1"/>
    <property type="molecule type" value="Genomic_DNA"/>
</dbReference>
<gene>
    <name evidence="11" type="ORF">NQ317_001567</name>
</gene>
<evidence type="ECO:0000259" key="9">
    <source>
        <dbReference type="Pfam" id="PF10568"/>
    </source>
</evidence>
<keyword evidence="5" id="KW-0653">Protein transport</keyword>
<dbReference type="InterPro" id="IPR019564">
    <property type="entry name" value="Sam37/metaxin_N"/>
</dbReference>
<evidence type="ECO:0000256" key="7">
    <source>
        <dbReference type="ARBA" id="ARBA00023136"/>
    </source>
</evidence>
<sequence length="245" mass="28174">MNVHEKFQLYVYDGDYSLPSIEVECIKSILYAAVANVPVQLKLLNTIKHLQSKLKPVVEFTYWLDQRNCDEFTNVWFMKALPFPLNYIHSRKLRDRAWNLIETMYPAENNLDMIKEYLNRTATECLQVLSARLGTSDYFFGSSPTSLDVVVYTYVAPLLKLPFPSNELNSIINMWPNMTNFIKRIDSTYFSNLPKQSKYLKEETKTSTNDDDVSYVAILILTVSATSLVLGFAFSRGILASKSLE</sequence>
<dbReference type="Gene3D" id="1.20.1050.130">
    <property type="match status" value="1"/>
</dbReference>
<comment type="subcellular location">
    <subcellularLocation>
        <location evidence="1">Mitochondrion outer membrane</location>
    </subcellularLocation>
</comment>
<dbReference type="InterPro" id="IPR036282">
    <property type="entry name" value="Glutathione-S-Trfase_C_sf"/>
</dbReference>
<feature type="domain" description="Metaxin glutathione S-transferase" evidence="10">
    <location>
        <begin position="122"/>
        <end position="185"/>
    </location>
</feature>
<keyword evidence="8" id="KW-0812">Transmembrane</keyword>
<keyword evidence="4" id="KW-1000">Mitochondrion outer membrane</keyword>
<name>A0ABQ9JJ86_9CUCU</name>
<evidence type="ECO:0000256" key="3">
    <source>
        <dbReference type="ARBA" id="ARBA00022448"/>
    </source>
</evidence>
<evidence type="ECO:0000256" key="6">
    <source>
        <dbReference type="ARBA" id="ARBA00023128"/>
    </source>
</evidence>
<dbReference type="SUPFAM" id="SSF47616">
    <property type="entry name" value="GST C-terminal domain-like"/>
    <property type="match status" value="1"/>
</dbReference>
<dbReference type="InterPro" id="IPR033468">
    <property type="entry name" value="Metaxin_GST"/>
</dbReference>
<evidence type="ECO:0000256" key="4">
    <source>
        <dbReference type="ARBA" id="ARBA00022787"/>
    </source>
</evidence>
<accession>A0ABQ9JJ86</accession>
<reference evidence="11" key="1">
    <citation type="journal article" date="2023" name="Insect Mol. Biol.">
        <title>Genome sequencing provides insights into the evolution of gene families encoding plant cell wall-degrading enzymes in longhorned beetles.</title>
        <authorList>
            <person name="Shin N.R."/>
            <person name="Okamura Y."/>
            <person name="Kirsch R."/>
            <person name="Pauchet Y."/>
        </authorList>
    </citation>
    <scope>NUCLEOTIDE SEQUENCE</scope>
    <source>
        <strain evidence="11">MMC_N1</strain>
    </source>
</reference>
<evidence type="ECO:0000256" key="8">
    <source>
        <dbReference type="SAM" id="Phobius"/>
    </source>
</evidence>